<evidence type="ECO:0000313" key="5">
    <source>
        <dbReference type="Proteomes" id="UP000477849"/>
    </source>
</evidence>
<proteinExistence type="predicted"/>
<dbReference type="Gene3D" id="1.20.5.340">
    <property type="match status" value="1"/>
</dbReference>
<keyword evidence="1" id="KW-0175">Coiled coil</keyword>
<keyword evidence="5" id="KW-1185">Reference proteome</keyword>
<evidence type="ECO:0000256" key="2">
    <source>
        <dbReference type="SAM" id="MobiDB-lite"/>
    </source>
</evidence>
<name>A0A6M1S4G7_9HYPH</name>
<feature type="region of interest" description="Disordered" evidence="2">
    <location>
        <begin position="120"/>
        <end position="142"/>
    </location>
</feature>
<evidence type="ECO:0000256" key="1">
    <source>
        <dbReference type="SAM" id="Coils"/>
    </source>
</evidence>
<evidence type="ECO:0000313" key="4">
    <source>
        <dbReference type="EMBL" id="NGO64050.1"/>
    </source>
</evidence>
<dbReference type="RefSeq" id="WP_163905513.1">
    <property type="nucleotide sequence ID" value="NZ_CP048427.1"/>
</dbReference>
<keyword evidence="3" id="KW-0812">Transmembrane</keyword>
<dbReference type="Proteomes" id="UP000477849">
    <property type="component" value="Unassembled WGS sequence"/>
</dbReference>
<dbReference type="AlphaFoldDB" id="A0A6M1S4G7"/>
<feature type="region of interest" description="Disordered" evidence="2">
    <location>
        <begin position="260"/>
        <end position="289"/>
    </location>
</feature>
<reference evidence="4 5" key="1">
    <citation type="submission" date="2020-02" db="EMBL/GenBank/DDBJ databases">
        <title>Genome sequence of the type strain CCBAU10050 of Rhizobium daejeonense.</title>
        <authorList>
            <person name="Gao J."/>
            <person name="Sun J."/>
        </authorList>
    </citation>
    <scope>NUCLEOTIDE SEQUENCE [LARGE SCALE GENOMIC DNA]</scope>
    <source>
        <strain evidence="4 5">CCBAU10050</strain>
    </source>
</reference>
<evidence type="ECO:0000256" key="3">
    <source>
        <dbReference type="SAM" id="Phobius"/>
    </source>
</evidence>
<keyword evidence="3" id="KW-1133">Transmembrane helix</keyword>
<keyword evidence="3" id="KW-0472">Membrane</keyword>
<protein>
    <submittedName>
        <fullName evidence="4">Uncharacterized protein</fullName>
    </submittedName>
</protein>
<comment type="caution">
    <text evidence="4">The sequence shown here is derived from an EMBL/GenBank/DDBJ whole genome shotgun (WGS) entry which is preliminary data.</text>
</comment>
<accession>A0A6M1S4G7</accession>
<feature type="compositionally biased region" description="Polar residues" evidence="2">
    <location>
        <begin position="263"/>
        <end position="287"/>
    </location>
</feature>
<feature type="transmembrane region" description="Helical" evidence="3">
    <location>
        <begin position="21"/>
        <end position="41"/>
    </location>
</feature>
<feature type="coiled-coil region" evidence="1">
    <location>
        <begin position="52"/>
        <end position="114"/>
    </location>
</feature>
<organism evidence="4 5">
    <name type="scientific">Rhizobium daejeonense</name>
    <dbReference type="NCBI Taxonomy" id="240521"/>
    <lineage>
        <taxon>Bacteria</taxon>
        <taxon>Pseudomonadati</taxon>
        <taxon>Pseudomonadota</taxon>
        <taxon>Alphaproteobacteria</taxon>
        <taxon>Hyphomicrobiales</taxon>
        <taxon>Rhizobiaceae</taxon>
        <taxon>Rhizobium/Agrobacterium group</taxon>
        <taxon>Rhizobium</taxon>
    </lineage>
</organism>
<sequence>MSNQWGRDSQSVSARSASTARVVLALVLGLALGGIVGYGYLRYTSGDAVSRLAAVEQRNSELAGELADTRKKLGQAISAQQNSEADARPAESDAAELQKKLDLQRSELDAMAEEVARISDTLQAERDHSTSLSQELDGERNKVRSQATAIIEAEKDAKVARAEADVAIADLQARLAAQQGSGLREVERLRSEEVSSLNGQITELREKVAASEADAATAQSQTQSLEKALGEARVDVSDLRSALGAERQKNAVLTEELERLKRNTVSSSATTEPQTSPAATEKPSTGEATRDVALVDKVLASTPGIDRLTSENRQRLRDMLVSGQCVTTGLRAVFPSVPVVTLRNLIRDLKSDC</sequence>
<gene>
    <name evidence="4" type="ORF">G6N76_10225</name>
</gene>
<dbReference type="EMBL" id="JAAKZH010000003">
    <property type="protein sequence ID" value="NGO64050.1"/>
    <property type="molecule type" value="Genomic_DNA"/>
</dbReference>